<evidence type="ECO:0000313" key="18">
    <source>
        <dbReference type="EMBL" id="CAB3405125.1"/>
    </source>
</evidence>
<dbReference type="InterPro" id="IPR057482">
    <property type="entry name" value="Fn3_Dep-1_3rd"/>
</dbReference>
<comment type="caution">
    <text evidence="18">The sequence shown here is derived from an EMBL/GenBank/DDBJ whole genome shotgun (WGS) entry which is preliminary data.</text>
</comment>
<keyword evidence="4 14" id="KW-0732">Signal</keyword>
<feature type="domain" description="Tyrosine specific protein phosphatases" evidence="16">
    <location>
        <begin position="1226"/>
        <end position="1299"/>
    </location>
</feature>
<dbReference type="Pfam" id="PF00041">
    <property type="entry name" value="fn3"/>
    <property type="match status" value="1"/>
</dbReference>
<feature type="domain" description="Tyrosine-protein phosphatase" evidence="15">
    <location>
        <begin position="1042"/>
        <end position="1308"/>
    </location>
</feature>
<evidence type="ECO:0000256" key="14">
    <source>
        <dbReference type="SAM" id="SignalP"/>
    </source>
</evidence>
<dbReference type="InterPro" id="IPR036116">
    <property type="entry name" value="FN3_sf"/>
</dbReference>
<dbReference type="PROSITE" id="PS50056">
    <property type="entry name" value="TYR_PHOSPHATASE_2"/>
    <property type="match status" value="1"/>
</dbReference>
<evidence type="ECO:0000256" key="11">
    <source>
        <dbReference type="ARBA" id="ARBA00051722"/>
    </source>
</evidence>
<feature type="domain" description="Fibronectin type-III" evidence="17">
    <location>
        <begin position="618"/>
        <end position="721"/>
    </location>
</feature>
<evidence type="ECO:0000256" key="7">
    <source>
        <dbReference type="ARBA" id="ARBA00022912"/>
    </source>
</evidence>
<dbReference type="PANTHER" id="PTHR46957">
    <property type="entry name" value="CYTOKINE RECEPTOR"/>
    <property type="match status" value="1"/>
</dbReference>
<dbReference type="SUPFAM" id="SSF49265">
    <property type="entry name" value="Fibronectin type III"/>
    <property type="match status" value="1"/>
</dbReference>
<evidence type="ECO:0000256" key="8">
    <source>
        <dbReference type="ARBA" id="ARBA00022989"/>
    </source>
</evidence>
<comment type="catalytic activity">
    <reaction evidence="11">
        <text>O-phospho-L-tyrosyl-[protein] + H2O = L-tyrosyl-[protein] + phosphate</text>
        <dbReference type="Rhea" id="RHEA:10684"/>
        <dbReference type="Rhea" id="RHEA-COMP:10136"/>
        <dbReference type="Rhea" id="RHEA-COMP:20101"/>
        <dbReference type="ChEBI" id="CHEBI:15377"/>
        <dbReference type="ChEBI" id="CHEBI:43474"/>
        <dbReference type="ChEBI" id="CHEBI:46858"/>
        <dbReference type="ChEBI" id="CHEBI:61978"/>
        <dbReference type="EC" id="3.1.3.48"/>
    </reaction>
</comment>
<feature type="compositionally biased region" description="Polar residues" evidence="12">
    <location>
        <begin position="948"/>
        <end position="964"/>
    </location>
</feature>
<dbReference type="PRINTS" id="PR00700">
    <property type="entry name" value="PRTYPHPHTASE"/>
</dbReference>
<evidence type="ECO:0000256" key="1">
    <source>
        <dbReference type="ARBA" id="ARBA00004479"/>
    </source>
</evidence>
<dbReference type="InterPro" id="IPR029021">
    <property type="entry name" value="Prot-tyrosine_phosphatase-like"/>
</dbReference>
<dbReference type="Pfam" id="PF25300">
    <property type="entry name" value="Fn3_Dep-1_3rd"/>
    <property type="match status" value="1"/>
</dbReference>
<accession>A0A8S1EY18</accession>
<evidence type="ECO:0000256" key="6">
    <source>
        <dbReference type="ARBA" id="ARBA00022801"/>
    </source>
</evidence>
<dbReference type="Gene3D" id="3.90.190.10">
    <property type="entry name" value="Protein tyrosine phosphatase superfamily"/>
    <property type="match status" value="1"/>
</dbReference>
<proteinExistence type="predicted"/>
<dbReference type="InterPro" id="IPR050713">
    <property type="entry name" value="RTP_Phos/Ushers"/>
</dbReference>
<keyword evidence="5" id="KW-0677">Repeat</keyword>
<evidence type="ECO:0000256" key="5">
    <source>
        <dbReference type="ARBA" id="ARBA00022737"/>
    </source>
</evidence>
<dbReference type="FunFam" id="3.90.190.10:FF:000009">
    <property type="entry name" value="Receptor-type tyrosine-protein phosphatase beta"/>
    <property type="match status" value="1"/>
</dbReference>
<dbReference type="Pfam" id="PF24942">
    <property type="entry name" value="Fn3_Dep-1_1st"/>
    <property type="match status" value="1"/>
</dbReference>
<dbReference type="Pfam" id="PF18861">
    <property type="entry name" value="PTP_tm"/>
    <property type="match status" value="1"/>
</dbReference>
<evidence type="ECO:0000256" key="9">
    <source>
        <dbReference type="ARBA" id="ARBA00023136"/>
    </source>
</evidence>
<dbReference type="SMART" id="SM00194">
    <property type="entry name" value="PTPc"/>
    <property type="match status" value="1"/>
</dbReference>
<dbReference type="PROSITE" id="PS50853">
    <property type="entry name" value="FN3"/>
    <property type="match status" value="1"/>
</dbReference>
<reference evidence="18 19" key="1">
    <citation type="submission" date="2020-04" db="EMBL/GenBank/DDBJ databases">
        <authorList>
            <person name="Laetsch R D."/>
            <person name="Stevens L."/>
            <person name="Kumar S."/>
            <person name="Blaxter L. M."/>
        </authorList>
    </citation>
    <scope>NUCLEOTIDE SEQUENCE [LARGE SCALE GENOMIC DNA]</scope>
</reference>
<dbReference type="InterPro" id="IPR056970">
    <property type="entry name" value="Fn3_Dep-1_4th"/>
</dbReference>
<dbReference type="InterPro" id="IPR056969">
    <property type="entry name" value="Fn3_Dep-1_6th"/>
</dbReference>
<evidence type="ECO:0000313" key="19">
    <source>
        <dbReference type="Proteomes" id="UP000494206"/>
    </source>
</evidence>
<evidence type="ECO:0000259" key="15">
    <source>
        <dbReference type="PROSITE" id="PS50055"/>
    </source>
</evidence>
<name>A0A8S1EY18_9PELO</name>
<dbReference type="PROSITE" id="PS00383">
    <property type="entry name" value="TYR_PHOSPHATASE_1"/>
    <property type="match status" value="1"/>
</dbReference>
<evidence type="ECO:0000256" key="12">
    <source>
        <dbReference type="SAM" id="MobiDB-lite"/>
    </source>
</evidence>
<dbReference type="Pfam" id="PF24950">
    <property type="entry name" value="Fn3_Dep-1_6th"/>
    <property type="match status" value="1"/>
</dbReference>
<feature type="signal peptide" evidence="14">
    <location>
        <begin position="1"/>
        <end position="20"/>
    </location>
</feature>
<dbReference type="InterPro" id="IPR016130">
    <property type="entry name" value="Tyr_Pase_AS"/>
</dbReference>
<dbReference type="InterPro" id="IPR000242">
    <property type="entry name" value="PTP_cat"/>
</dbReference>
<dbReference type="InterPro" id="IPR003961">
    <property type="entry name" value="FN3_dom"/>
</dbReference>
<evidence type="ECO:0000256" key="13">
    <source>
        <dbReference type="SAM" id="Phobius"/>
    </source>
</evidence>
<evidence type="ECO:0000259" key="16">
    <source>
        <dbReference type="PROSITE" id="PS50056"/>
    </source>
</evidence>
<dbReference type="OrthoDB" id="8609993at2759"/>
<dbReference type="Proteomes" id="UP000494206">
    <property type="component" value="Unassembled WGS sequence"/>
</dbReference>
<dbReference type="EC" id="3.1.3.48" evidence="2"/>
<keyword evidence="9 13" id="KW-0472">Membrane</keyword>
<dbReference type="Pfam" id="PF24943">
    <property type="entry name" value="Fn3_Dep-1_2nd"/>
    <property type="match status" value="1"/>
</dbReference>
<protein>
    <recommendedName>
        <fullName evidence="2">protein-tyrosine-phosphatase</fullName>
        <ecNumber evidence="2">3.1.3.48</ecNumber>
    </recommendedName>
</protein>
<evidence type="ECO:0000256" key="10">
    <source>
        <dbReference type="ARBA" id="ARBA00023180"/>
    </source>
</evidence>
<dbReference type="InterPro" id="IPR013783">
    <property type="entry name" value="Ig-like_fold"/>
</dbReference>
<dbReference type="Pfam" id="PF24946">
    <property type="entry name" value="Fn3_Dep-1_4th"/>
    <property type="match status" value="1"/>
</dbReference>
<dbReference type="InterPro" id="IPR056966">
    <property type="entry name" value="Fn3_Dep-1_5th"/>
</dbReference>
<dbReference type="SMART" id="SM00060">
    <property type="entry name" value="FN3"/>
    <property type="match status" value="4"/>
</dbReference>
<evidence type="ECO:0000256" key="3">
    <source>
        <dbReference type="ARBA" id="ARBA00022692"/>
    </source>
</evidence>
<dbReference type="PANTHER" id="PTHR46957:SF3">
    <property type="entry name" value="CYTOKINE RECEPTOR"/>
    <property type="match status" value="1"/>
</dbReference>
<dbReference type="InterPro" id="IPR056968">
    <property type="entry name" value="Fn3_Dep-1_2nd"/>
</dbReference>
<dbReference type="Pfam" id="PF00102">
    <property type="entry name" value="Y_phosphatase"/>
    <property type="match status" value="1"/>
</dbReference>
<evidence type="ECO:0000259" key="17">
    <source>
        <dbReference type="PROSITE" id="PS50853"/>
    </source>
</evidence>
<feature type="region of interest" description="Disordered" evidence="12">
    <location>
        <begin position="948"/>
        <end position="982"/>
    </location>
</feature>
<gene>
    <name evidence="18" type="ORF">CBOVIS_LOCUS7359</name>
</gene>
<dbReference type="EMBL" id="CADEPM010000004">
    <property type="protein sequence ID" value="CAB3405125.1"/>
    <property type="molecule type" value="Genomic_DNA"/>
</dbReference>
<dbReference type="InterPro" id="IPR041201">
    <property type="entry name" value="PTPRJ_TM"/>
</dbReference>
<keyword evidence="7" id="KW-0904">Protein phosphatase</keyword>
<dbReference type="SUPFAM" id="SSF52799">
    <property type="entry name" value="(Phosphotyrosine protein) phosphatases II"/>
    <property type="match status" value="1"/>
</dbReference>
<dbReference type="GO" id="GO:0032502">
    <property type="term" value="P:developmental process"/>
    <property type="evidence" value="ECO:0007669"/>
    <property type="project" value="UniProtKB-ARBA"/>
</dbReference>
<comment type="subcellular location">
    <subcellularLocation>
        <location evidence="1">Membrane</location>
        <topology evidence="1">Single-pass type I membrane protein</topology>
    </subcellularLocation>
</comment>
<dbReference type="PROSITE" id="PS50055">
    <property type="entry name" value="TYR_PHOSPHATASE_PTP"/>
    <property type="match status" value="1"/>
</dbReference>
<sequence>MRWWLASLVALAILSGPVRCQQHDLFAIKKDAVSPWSQILIALPRHHPLYEGFIAKLQDVSENISDEIRDQNKTFVSSNDLTIRVHALRPGHRYSISIIGQKNGANTLIKEESVVMDPRAPDFRTAHSEISVDEHNITMRTIKNETFIQDSFSIEYRQINPDKKFPILQVLDIPEQRSLEFYLGNLNAGFDYSVRVTAHKDGMSSRPWISTISTRPSPIKSLNATQNGACVELAWQFDEFSGADFLALQYAVVGASNVTNVTIPATETSLSVCDGMTAGEAYAVSATVQKGARVSRRLSRTVQLRPSPPIDFRVRADVKRGKYKLLAELPASSRIDKCRITVAGDDVERTINDASVEQTKSGHRICWFNFALSPGERFDFSISSLANSSTSQKLQKSIVLSPAFDFNAFGLTIQESNGGIEVLWPKSEVFLARVRDIWNKVVGADSSLTIRVGDDADARRTRKFETSPRDDRKSVFVENLVKGTCYRVQLYTVTKNGIISETRHNETIRMSSPTVNVSLESVTRSSATIRVATHETGANCQLHIVVRDVNGRSVYDRKMMMGGANFAPLLNLDGLKAFHKYTVNTQIICGEPGALSCPPSTRTMRQLSFSTRQDKPASVQALRVDAINSHSALVSWLPPALPNGILTHYLVNVSKRASDEVRTIDVGVASNRSDNAIQVVVDELLGGNSYSFDVRAVNEAGFGMSSPTPANISIPISAPPRPSQTPTVIKESVSGTMMIVRFASAMFDNRNGEVKQFAVIVSEVSTDESINRWLAADNATYTWSQVQRFDTWPSYVAKIRDVAAATSSSREPASVYEEIGDDETCVESRHEQICNGPLRPATRYRVRIRLFTSPTMFTDSDYSEIVMTGSVSPSIPLFSLVAVLSVVVLLGLVATLIVVCWNRSKKSRLAAYKNGPSKEKESQWEALKMMMAERAADCLAKLGLDGSTTSSPDGVLRSTGSTSHLEAPTPSFAAGGNHRRTRSLRERTGVEHRLERLASGPIHRTPLYTVIGGVNTNKTRPVRIDDFDEHVRMMSADSDFRFSEEYEMMKNVGVGQSTHSAELAVNRPKNRFTNILAYEHSRVRVANPSGIDGGDYINANFVPGFSSRREFIAAQGPLPTTRDTFWQMTWEQQCPAIIALTKCVEKGRDKCHQYWPDVDNSSVMYGDIEVTLLAEKHFDEFIIRDLRLERKSSTTPDGNSPSRIVRHWHYMAWPDFGVPQHPNGIISFARMFRNHLPHSPHNMPTIVHCSAGVGRSGTFIAIDRLLQTISLNEPIDVFGIVCEMRYERCQMVQNEQQYIFIHLCILHALKQSTCSSPAVSGAHQNAGYLHDTSSLAESGF</sequence>
<dbReference type="GO" id="GO:0004725">
    <property type="term" value="F:protein tyrosine phosphatase activity"/>
    <property type="evidence" value="ECO:0007669"/>
    <property type="project" value="UniProtKB-EC"/>
</dbReference>
<keyword evidence="8 13" id="KW-1133">Transmembrane helix</keyword>
<dbReference type="InterPro" id="IPR003595">
    <property type="entry name" value="Tyr_Pase_cat"/>
</dbReference>
<dbReference type="InterPro" id="IPR056967">
    <property type="entry name" value="Fn3_Dep-1_1st"/>
</dbReference>
<feature type="chain" id="PRO_5035812683" description="protein-tyrosine-phosphatase" evidence="14">
    <location>
        <begin position="21"/>
        <end position="1340"/>
    </location>
</feature>
<keyword evidence="3 13" id="KW-0812">Transmembrane</keyword>
<keyword evidence="10" id="KW-0325">Glycoprotein</keyword>
<dbReference type="SMART" id="SM00404">
    <property type="entry name" value="PTPc_motif"/>
    <property type="match status" value="1"/>
</dbReference>
<dbReference type="GO" id="GO:0016020">
    <property type="term" value="C:membrane"/>
    <property type="evidence" value="ECO:0007669"/>
    <property type="project" value="UniProtKB-SubCell"/>
</dbReference>
<organism evidence="18 19">
    <name type="scientific">Caenorhabditis bovis</name>
    <dbReference type="NCBI Taxonomy" id="2654633"/>
    <lineage>
        <taxon>Eukaryota</taxon>
        <taxon>Metazoa</taxon>
        <taxon>Ecdysozoa</taxon>
        <taxon>Nematoda</taxon>
        <taxon>Chromadorea</taxon>
        <taxon>Rhabditida</taxon>
        <taxon>Rhabditina</taxon>
        <taxon>Rhabditomorpha</taxon>
        <taxon>Rhabditoidea</taxon>
        <taxon>Rhabditidae</taxon>
        <taxon>Peloderinae</taxon>
        <taxon>Caenorhabditis</taxon>
    </lineage>
</organism>
<evidence type="ECO:0000256" key="2">
    <source>
        <dbReference type="ARBA" id="ARBA00013064"/>
    </source>
</evidence>
<feature type="transmembrane region" description="Helical" evidence="13">
    <location>
        <begin position="877"/>
        <end position="901"/>
    </location>
</feature>
<dbReference type="FunFam" id="2.60.40.10:FF:002676">
    <property type="entry name" value="Receptor-type tyrosine-protein phosphatase dep-1"/>
    <property type="match status" value="1"/>
</dbReference>
<dbReference type="InterPro" id="IPR000387">
    <property type="entry name" value="Tyr_Pase_dom"/>
</dbReference>
<dbReference type="Pfam" id="PF24940">
    <property type="entry name" value="Fn3_Dep-1_5th"/>
    <property type="match status" value="1"/>
</dbReference>
<dbReference type="Gene3D" id="2.60.40.10">
    <property type="entry name" value="Immunoglobulins"/>
    <property type="match status" value="1"/>
</dbReference>
<dbReference type="CDD" id="cd00063">
    <property type="entry name" value="FN3"/>
    <property type="match status" value="1"/>
</dbReference>
<evidence type="ECO:0000256" key="4">
    <source>
        <dbReference type="ARBA" id="ARBA00022729"/>
    </source>
</evidence>
<keyword evidence="6" id="KW-0378">Hydrolase</keyword>
<keyword evidence="19" id="KW-1185">Reference proteome</keyword>